<dbReference type="EMBL" id="JANPWB010000011">
    <property type="protein sequence ID" value="KAJ1127940.1"/>
    <property type="molecule type" value="Genomic_DNA"/>
</dbReference>
<evidence type="ECO:0000313" key="2">
    <source>
        <dbReference type="EMBL" id="KAJ1127940.1"/>
    </source>
</evidence>
<organism evidence="2 3">
    <name type="scientific">Pleurodeles waltl</name>
    <name type="common">Iberian ribbed newt</name>
    <dbReference type="NCBI Taxonomy" id="8319"/>
    <lineage>
        <taxon>Eukaryota</taxon>
        <taxon>Metazoa</taxon>
        <taxon>Chordata</taxon>
        <taxon>Craniata</taxon>
        <taxon>Vertebrata</taxon>
        <taxon>Euteleostomi</taxon>
        <taxon>Amphibia</taxon>
        <taxon>Batrachia</taxon>
        <taxon>Caudata</taxon>
        <taxon>Salamandroidea</taxon>
        <taxon>Salamandridae</taxon>
        <taxon>Pleurodelinae</taxon>
        <taxon>Pleurodeles</taxon>
    </lineage>
</organism>
<evidence type="ECO:0000313" key="3">
    <source>
        <dbReference type="Proteomes" id="UP001066276"/>
    </source>
</evidence>
<accession>A0AAV7PR19</accession>
<feature type="compositionally biased region" description="Basic and acidic residues" evidence="1">
    <location>
        <begin position="75"/>
        <end position="98"/>
    </location>
</feature>
<sequence length="150" mass="17413">MFSHNKEVAVNPLRERGKIHGVPLFKLDAQEEGDERTSVKREDFFSLTEAEGSEKQEMLHLHATQKSHRSCPARTTEKKWKEMTTSEEEAQRKRREENIQVQCPATSQERRGLVKCVHDSWDSGERRGGEKQYEKSAVKKMGEEHYAKLS</sequence>
<feature type="region of interest" description="Disordered" evidence="1">
    <location>
        <begin position="120"/>
        <end position="150"/>
    </location>
</feature>
<dbReference type="AlphaFoldDB" id="A0AAV7PR19"/>
<dbReference type="Proteomes" id="UP001066276">
    <property type="component" value="Chromosome 7"/>
</dbReference>
<reference evidence="2" key="1">
    <citation type="journal article" date="2022" name="bioRxiv">
        <title>Sequencing and chromosome-scale assembly of the giantPleurodeles waltlgenome.</title>
        <authorList>
            <person name="Brown T."/>
            <person name="Elewa A."/>
            <person name="Iarovenko S."/>
            <person name="Subramanian E."/>
            <person name="Araus A.J."/>
            <person name="Petzold A."/>
            <person name="Susuki M."/>
            <person name="Suzuki K.-i.T."/>
            <person name="Hayashi T."/>
            <person name="Toyoda A."/>
            <person name="Oliveira C."/>
            <person name="Osipova E."/>
            <person name="Leigh N.D."/>
            <person name="Simon A."/>
            <person name="Yun M.H."/>
        </authorList>
    </citation>
    <scope>NUCLEOTIDE SEQUENCE</scope>
    <source>
        <strain evidence="2">20211129_DDA</strain>
        <tissue evidence="2">Liver</tissue>
    </source>
</reference>
<gene>
    <name evidence="2" type="ORF">NDU88_006333</name>
</gene>
<evidence type="ECO:0000256" key="1">
    <source>
        <dbReference type="SAM" id="MobiDB-lite"/>
    </source>
</evidence>
<keyword evidence="3" id="KW-1185">Reference proteome</keyword>
<proteinExistence type="predicted"/>
<name>A0AAV7PR19_PLEWA</name>
<comment type="caution">
    <text evidence="2">The sequence shown here is derived from an EMBL/GenBank/DDBJ whole genome shotgun (WGS) entry which is preliminary data.</text>
</comment>
<feature type="region of interest" description="Disordered" evidence="1">
    <location>
        <begin position="61"/>
        <end position="108"/>
    </location>
</feature>
<protein>
    <submittedName>
        <fullName evidence="2">Uncharacterized protein</fullName>
    </submittedName>
</protein>